<dbReference type="Pfam" id="PF07833">
    <property type="entry name" value="Cu_amine_oxidN1"/>
    <property type="match status" value="1"/>
</dbReference>
<dbReference type="Proteomes" id="UP000426246">
    <property type="component" value="Chromosome"/>
</dbReference>
<dbReference type="InterPro" id="IPR036582">
    <property type="entry name" value="Mao_N_sf"/>
</dbReference>
<evidence type="ECO:0000313" key="2">
    <source>
        <dbReference type="EMBL" id="QGQ97781.1"/>
    </source>
</evidence>
<keyword evidence="3" id="KW-1185">Reference proteome</keyword>
<evidence type="ECO:0000259" key="1">
    <source>
        <dbReference type="Pfam" id="PF07833"/>
    </source>
</evidence>
<organism evidence="2 3">
    <name type="scientific">Paenibacillus psychroresistens</name>
    <dbReference type="NCBI Taxonomy" id="1778678"/>
    <lineage>
        <taxon>Bacteria</taxon>
        <taxon>Bacillati</taxon>
        <taxon>Bacillota</taxon>
        <taxon>Bacilli</taxon>
        <taxon>Bacillales</taxon>
        <taxon>Paenibacillaceae</taxon>
        <taxon>Paenibacillus</taxon>
    </lineage>
</organism>
<dbReference type="Gene3D" id="3.30.457.10">
    <property type="entry name" value="Copper amine oxidase-like, N-terminal domain"/>
    <property type="match status" value="1"/>
</dbReference>
<accession>A0A6B8RN58</accession>
<dbReference type="KEGG" id="ppsc:EHS13_24270"/>
<name>A0A6B8RN58_9BACL</name>
<evidence type="ECO:0000313" key="3">
    <source>
        <dbReference type="Proteomes" id="UP000426246"/>
    </source>
</evidence>
<feature type="domain" description="Copper amine oxidase-like N-terminal" evidence="1">
    <location>
        <begin position="40"/>
        <end position="146"/>
    </location>
</feature>
<protein>
    <submittedName>
        <fullName evidence="2">Copper amine oxidase N-terminal domain-containing protein</fullName>
    </submittedName>
</protein>
<dbReference type="AlphaFoldDB" id="A0A6B8RN58"/>
<dbReference type="SUPFAM" id="SSF55383">
    <property type="entry name" value="Copper amine oxidase, domain N"/>
    <property type="match status" value="1"/>
</dbReference>
<sequence length="394" mass="43847">MGEIGMRKGFLFGLILVLLLTFPIANVFAADQTKPIDVFLDGKIISFSVNPLLDNGSTLAQFKPVFETLGLTINWNAATKTVKGTSKDLNIELSIGNKTVIVNGVKKQLTVAPKIINGVTMVPIRFLGEASGRDVSWDGRKRTVYVATTAEQVIYTTALNNAYINAEDVEGALSTYDPIVIDLEQTKVNFESNNTTYDLNYELENVEIITLEKATASVKVTLKTTKIAGPTFEDNRTYMLMNLNKVNGEWKIADSKDLKIDYLKEDFKKEEAVTTSSDNQKLILAVIEKNRDMSVKWDVAGLKSTYDASFPNLDQAMIDFQQGAPANEFEVNYSNIKIIKGSDGEAKVYYMAHIHKKNGLDFPDMNADSVVTLKKSNEGEWKITNEDNLTIEYL</sequence>
<proteinExistence type="predicted"/>
<reference evidence="3" key="1">
    <citation type="submission" date="2018-11" db="EMBL/GenBank/DDBJ databases">
        <title>Complete genome sequence of Paenibacillus sp. ML311-T8.</title>
        <authorList>
            <person name="Nam Y.-D."/>
            <person name="Kang J."/>
            <person name="Chung W.-H."/>
            <person name="Park Y.S."/>
        </authorList>
    </citation>
    <scope>NUCLEOTIDE SEQUENCE [LARGE SCALE GENOMIC DNA]</scope>
    <source>
        <strain evidence="3">ML311-T8</strain>
    </source>
</reference>
<dbReference type="EMBL" id="CP034235">
    <property type="protein sequence ID" value="QGQ97781.1"/>
    <property type="molecule type" value="Genomic_DNA"/>
</dbReference>
<gene>
    <name evidence="2" type="ORF">EHS13_24270</name>
</gene>
<dbReference type="InterPro" id="IPR012854">
    <property type="entry name" value="Cu_amine_oxidase-like_N"/>
</dbReference>